<dbReference type="AlphaFoldDB" id="A0A9P6QW48"/>
<protein>
    <submittedName>
        <fullName evidence="1">Uncharacterized protein</fullName>
    </submittedName>
</protein>
<dbReference type="Proteomes" id="UP000823405">
    <property type="component" value="Unassembled WGS sequence"/>
</dbReference>
<evidence type="ECO:0000313" key="2">
    <source>
        <dbReference type="Proteomes" id="UP000823405"/>
    </source>
</evidence>
<proteinExistence type="predicted"/>
<accession>A0A9P6QW48</accession>
<comment type="caution">
    <text evidence="1">The sequence shown here is derived from an EMBL/GenBank/DDBJ whole genome shotgun (WGS) entry which is preliminary data.</text>
</comment>
<organism evidence="1 2">
    <name type="scientific">Linnemannia gamsii</name>
    <dbReference type="NCBI Taxonomy" id="64522"/>
    <lineage>
        <taxon>Eukaryota</taxon>
        <taxon>Fungi</taxon>
        <taxon>Fungi incertae sedis</taxon>
        <taxon>Mucoromycota</taxon>
        <taxon>Mortierellomycotina</taxon>
        <taxon>Mortierellomycetes</taxon>
        <taxon>Mortierellales</taxon>
        <taxon>Mortierellaceae</taxon>
        <taxon>Linnemannia</taxon>
    </lineage>
</organism>
<dbReference type="EMBL" id="JAAAIN010001526">
    <property type="protein sequence ID" value="KAG0302313.1"/>
    <property type="molecule type" value="Genomic_DNA"/>
</dbReference>
<keyword evidence="2" id="KW-1185">Reference proteome</keyword>
<name>A0A9P6QW48_9FUNG</name>
<reference evidence="1" key="1">
    <citation type="journal article" date="2020" name="Fungal Divers.">
        <title>Resolving the Mortierellaceae phylogeny through synthesis of multi-gene phylogenetics and phylogenomics.</title>
        <authorList>
            <person name="Vandepol N."/>
            <person name="Liber J."/>
            <person name="Desiro A."/>
            <person name="Na H."/>
            <person name="Kennedy M."/>
            <person name="Barry K."/>
            <person name="Grigoriev I.V."/>
            <person name="Miller A.N."/>
            <person name="O'Donnell K."/>
            <person name="Stajich J.E."/>
            <person name="Bonito G."/>
        </authorList>
    </citation>
    <scope>NUCLEOTIDE SEQUENCE</scope>
    <source>
        <strain evidence="1">NVP60</strain>
    </source>
</reference>
<sequence length="203" mass="22838">METAPATLRTGRPVKEVDESTGALILSVIEQINKEGSANSIKEVKRRARLLLGAGSRINKNPDSEANVKYRLKYLERRLGNLEALLNKNKKRFGLPDTRRSFAMSLIATLDHTAPNRWVIPGSTLLSLAIVHCWSSLLRSWYDHSQTRGKGNLQDLKNWAQTEDVQTWLQERGIVIPEKPNKQADIQKYAKLTLTMPPGPSTI</sequence>
<gene>
    <name evidence="1" type="ORF">BGZ97_002406</name>
</gene>
<dbReference type="OrthoDB" id="2441967at2759"/>
<evidence type="ECO:0000313" key="1">
    <source>
        <dbReference type="EMBL" id="KAG0302313.1"/>
    </source>
</evidence>